<proteinExistence type="predicted"/>
<name>W7KS85_CYTFI</name>
<dbReference type="OrthoDB" id="2594125at2"/>
<reference evidence="2 3" key="2">
    <citation type="journal article" date="2016" name="Sci. Rep.">
        <title>A novel serine protease, Sep1, from Bacillus firmus DS-1 has nematicidal activity and degrades multiple intestinal-associated nematode proteins.</title>
        <authorList>
            <person name="Geng C."/>
            <person name="Nie X."/>
            <person name="Tang Z."/>
            <person name="Zhang Y."/>
            <person name="Lin J."/>
            <person name="Sun M."/>
            <person name="Peng D."/>
        </authorList>
    </citation>
    <scope>NUCLEOTIDE SEQUENCE [LARGE SCALE GENOMIC DNA]</scope>
    <source>
        <strain evidence="2 3">DS1</strain>
    </source>
</reference>
<evidence type="ECO:0000313" key="3">
    <source>
        <dbReference type="Proteomes" id="UP000019270"/>
    </source>
</evidence>
<reference evidence="3" key="1">
    <citation type="submission" date="2013-03" db="EMBL/GenBank/DDBJ databases">
        <title>Draft genome sequence of Bacillus firmus DS1.</title>
        <authorList>
            <person name="Peng D."/>
            <person name="Zhu L."/>
            <person name="Sun M."/>
        </authorList>
    </citation>
    <scope>NUCLEOTIDE SEQUENCE [LARGE SCALE GENOMIC DNA]</scope>
    <source>
        <strain evidence="3">DS1</strain>
    </source>
</reference>
<protein>
    <recommendedName>
        <fullName evidence="4">Prepilin-type N-terminal cleavage/methylation domain-containing protein</fullName>
    </recommendedName>
</protein>
<keyword evidence="1" id="KW-1133">Transmembrane helix</keyword>
<dbReference type="AlphaFoldDB" id="W7KS85"/>
<comment type="caution">
    <text evidence="2">The sequence shown here is derived from an EMBL/GenBank/DDBJ whole genome shotgun (WGS) entry which is preliminary data.</text>
</comment>
<keyword evidence="1" id="KW-0472">Membrane</keyword>
<dbReference type="PATRIC" id="fig|1307436.3.peg.4528"/>
<accession>W7KS85</accession>
<feature type="transmembrane region" description="Helical" evidence="1">
    <location>
        <begin position="12"/>
        <end position="32"/>
    </location>
</feature>
<keyword evidence="1" id="KW-0812">Transmembrane</keyword>
<sequence>MKIFDERGATLYELLAVLVISSIILPIIYGVFTSGYKLYNKIGIEGQLRDDADYTATMIMNTFYSFPFDYVRECGEKNCIELVNSSSTSLTKQEKEQQIFYTINQNAANEEEQVVRIEITDSENDSTRKTISIDSAEITSAADFSESALEVSCSEFNNKNEEACTKGMIELMLKLDHERLEEKLELDSKFGF</sequence>
<evidence type="ECO:0000313" key="2">
    <source>
        <dbReference type="EMBL" id="EWG09018.1"/>
    </source>
</evidence>
<organism evidence="2 3">
    <name type="scientific">Cytobacillus firmus DS1</name>
    <dbReference type="NCBI Taxonomy" id="1307436"/>
    <lineage>
        <taxon>Bacteria</taxon>
        <taxon>Bacillati</taxon>
        <taxon>Bacillota</taxon>
        <taxon>Bacilli</taxon>
        <taxon>Bacillales</taxon>
        <taxon>Bacillaceae</taxon>
        <taxon>Cytobacillus</taxon>
    </lineage>
</organism>
<dbReference type="RefSeq" id="WP_035332608.1">
    <property type="nucleotide sequence ID" value="NZ_APVL01000023.1"/>
</dbReference>
<gene>
    <name evidence="2" type="ORF">PBF_21218</name>
</gene>
<dbReference type="EMBL" id="APVL01000023">
    <property type="protein sequence ID" value="EWG09018.1"/>
    <property type="molecule type" value="Genomic_DNA"/>
</dbReference>
<evidence type="ECO:0000256" key="1">
    <source>
        <dbReference type="SAM" id="Phobius"/>
    </source>
</evidence>
<dbReference type="eggNOG" id="COG4970">
    <property type="taxonomic scope" value="Bacteria"/>
</dbReference>
<evidence type="ECO:0008006" key="4">
    <source>
        <dbReference type="Google" id="ProtNLM"/>
    </source>
</evidence>
<dbReference type="Proteomes" id="UP000019270">
    <property type="component" value="Unassembled WGS sequence"/>
</dbReference>